<feature type="binding site" evidence="6">
    <location>
        <position position="95"/>
    </location>
    <ligand>
        <name>a divalent metal cation</name>
        <dbReference type="ChEBI" id="CHEBI:60240"/>
        <label>1</label>
    </ligand>
</feature>
<dbReference type="Proteomes" id="UP000016638">
    <property type="component" value="Unassembled WGS sequence"/>
</dbReference>
<feature type="region of interest" description="Disordered" evidence="8">
    <location>
        <begin position="255"/>
        <end position="295"/>
    </location>
</feature>
<feature type="binding site" evidence="6">
    <location>
        <position position="169"/>
    </location>
    <ligand>
        <name>a divalent metal cation</name>
        <dbReference type="ChEBI" id="CHEBI:60240"/>
        <label>2</label>
        <note>catalytic</note>
    </ligand>
</feature>
<evidence type="ECO:0000256" key="6">
    <source>
        <dbReference type="HAMAP-Rule" id="MF_01974"/>
    </source>
</evidence>
<feature type="binding site" evidence="6">
    <location>
        <position position="233"/>
    </location>
    <ligand>
        <name>a divalent metal cation</name>
        <dbReference type="ChEBI" id="CHEBI:60240"/>
        <label>1</label>
    </ligand>
</feature>
<feature type="binding site" evidence="6">
    <location>
        <position position="233"/>
    </location>
    <ligand>
        <name>a divalent metal cation</name>
        <dbReference type="ChEBI" id="CHEBI:60240"/>
        <label>2</label>
        <note>catalytic</note>
    </ligand>
</feature>
<dbReference type="EC" id="3.4.11.18" evidence="6 7"/>
<evidence type="ECO:0000256" key="8">
    <source>
        <dbReference type="SAM" id="MobiDB-lite"/>
    </source>
</evidence>
<evidence type="ECO:0000256" key="5">
    <source>
        <dbReference type="ARBA" id="ARBA00022801"/>
    </source>
</evidence>
<feature type="binding site" evidence="6">
    <location>
        <position position="77"/>
    </location>
    <ligand>
        <name>substrate</name>
    </ligand>
</feature>
<comment type="catalytic activity">
    <reaction evidence="6 7">
        <text>Release of N-terminal amino acids, preferentially methionine, from peptides and arylamides.</text>
        <dbReference type="EC" id="3.4.11.18"/>
    </reaction>
</comment>
<dbReference type="GO" id="GO:0005829">
    <property type="term" value="C:cytosol"/>
    <property type="evidence" value="ECO:0007669"/>
    <property type="project" value="TreeGrafter"/>
</dbReference>
<dbReference type="GO" id="GO:0070006">
    <property type="term" value="F:metalloaminopeptidase activity"/>
    <property type="evidence" value="ECO:0007669"/>
    <property type="project" value="UniProtKB-UniRule"/>
</dbReference>
<proteinExistence type="inferred from homology"/>
<comment type="similarity">
    <text evidence="6">Belongs to the peptidase M24A family. Methionine aminopeptidase type 1 subfamily.</text>
</comment>
<dbReference type="GO" id="GO:0004239">
    <property type="term" value="F:initiator methionyl aminopeptidase activity"/>
    <property type="evidence" value="ECO:0007669"/>
    <property type="project" value="UniProtKB-UniRule"/>
</dbReference>
<sequence length="295" mass="30865">MIHIRTEAEIEQMGAAGSLAKQALRRAGSLVRPGVSTKEIDRAVELFIRECGARPTFKGYDGFPGSICTSTNEQIVHGIPSPTVTLSEGDIISIDAGATYGGWVGDNAWTFYVGAVSTTVQGLCDVARDCLKAGIEQALPGNHLGDIGHAVQSLAEENGYGVVREYVGHGVGHAMHEDPNVPNYGKRGRGVKLQVGMVIAIEPMITLGAYDNHTLPNGWTVVTDDDMPAAHFENTVAITEDGPLILTADELGPWCAMQGGSDAEGADDAQAEGASEGEAPEGQDAPPESADAPES</sequence>
<feature type="binding site" evidence="6">
    <location>
        <position position="106"/>
    </location>
    <ligand>
        <name>a divalent metal cation</name>
        <dbReference type="ChEBI" id="CHEBI:60240"/>
        <label>2</label>
        <note>catalytic</note>
    </ligand>
</feature>
<comment type="function">
    <text evidence="1 6">Removes the N-terminal methionine from nascent proteins. The N-terminal methionine is often cleaved when the second residue in the primary sequence is small and uncharged (Met-Ala-, Cys, Gly, Pro, Ser, Thr, or Val). Requires deformylation of the N(alpha)-formylated initiator methionine before it can be hydrolyzed.</text>
</comment>
<protein>
    <recommendedName>
        <fullName evidence="6 7">Methionine aminopeptidase</fullName>
        <shortName evidence="6">MAP</shortName>
        <shortName evidence="6">MetAP</shortName>
        <ecNumber evidence="6 7">3.4.11.18</ecNumber>
    </recommendedName>
    <alternativeName>
        <fullName evidence="6">Peptidase M</fullName>
    </alternativeName>
</protein>
<dbReference type="InterPro" id="IPR036005">
    <property type="entry name" value="Creatinase/aminopeptidase-like"/>
</dbReference>
<dbReference type="PANTHER" id="PTHR43330">
    <property type="entry name" value="METHIONINE AMINOPEPTIDASE"/>
    <property type="match status" value="1"/>
</dbReference>
<dbReference type="InterPro" id="IPR002467">
    <property type="entry name" value="Pept_M24A_MAP1"/>
</dbReference>
<dbReference type="PATRIC" id="fig|1125712.3.peg.2167"/>
<dbReference type="NCBIfam" id="TIGR00500">
    <property type="entry name" value="met_pdase_I"/>
    <property type="match status" value="1"/>
</dbReference>
<dbReference type="PANTHER" id="PTHR43330:SF27">
    <property type="entry name" value="METHIONINE AMINOPEPTIDASE"/>
    <property type="match status" value="1"/>
</dbReference>
<evidence type="ECO:0000313" key="11">
    <source>
        <dbReference type="Proteomes" id="UP000016638"/>
    </source>
</evidence>
<name>U2SZX0_9ACTN</name>
<dbReference type="eggNOG" id="COG0024">
    <property type="taxonomic scope" value="Bacteria"/>
</dbReference>
<keyword evidence="5 6" id="KW-0378">Hydrolase</keyword>
<dbReference type="STRING" id="1125712.HMPREF1316_1165"/>
<evidence type="ECO:0000256" key="7">
    <source>
        <dbReference type="RuleBase" id="RU003653"/>
    </source>
</evidence>
<evidence type="ECO:0000259" key="9">
    <source>
        <dbReference type="Pfam" id="PF00557"/>
    </source>
</evidence>
<comment type="subunit">
    <text evidence="6">Monomer.</text>
</comment>
<evidence type="ECO:0000256" key="3">
    <source>
        <dbReference type="ARBA" id="ARBA00022670"/>
    </source>
</evidence>
<reference evidence="10 11" key="1">
    <citation type="submission" date="2013-08" db="EMBL/GenBank/DDBJ databases">
        <authorList>
            <person name="Durkin A.S."/>
            <person name="Haft D.R."/>
            <person name="McCorrison J."/>
            <person name="Torralba M."/>
            <person name="Gillis M."/>
            <person name="Haft D.H."/>
            <person name="Methe B."/>
            <person name="Sutton G."/>
            <person name="Nelson K.E."/>
        </authorList>
    </citation>
    <scope>NUCLEOTIDE SEQUENCE [LARGE SCALE GENOMIC DNA]</scope>
    <source>
        <strain evidence="10 11">F0195</strain>
    </source>
</reference>
<dbReference type="OrthoDB" id="9802055at2"/>
<keyword evidence="3 6" id="KW-0645">Protease</keyword>
<comment type="cofactor">
    <cofactor evidence="6">
        <name>Co(2+)</name>
        <dbReference type="ChEBI" id="CHEBI:48828"/>
    </cofactor>
    <cofactor evidence="6">
        <name>Zn(2+)</name>
        <dbReference type="ChEBI" id="CHEBI:29105"/>
    </cofactor>
    <cofactor evidence="6">
        <name>Mn(2+)</name>
        <dbReference type="ChEBI" id="CHEBI:29035"/>
    </cofactor>
    <cofactor evidence="6">
        <name>Fe(2+)</name>
        <dbReference type="ChEBI" id="CHEBI:29033"/>
    </cofactor>
    <text evidence="6">Binds 2 divalent metal cations per subunit. Has a high-affinity and a low affinity metal-binding site. The true nature of the physiological cofactor is under debate. The enzyme is active with cobalt, zinc, manganese or divalent iron ions. Most likely, methionine aminopeptidases function as mononuclear Fe(2+)-metalloproteases under physiological conditions, and the catalytically relevant metal-binding site has been assigned to the histidine-containing high-affinity site.</text>
</comment>
<feature type="compositionally biased region" description="Low complexity" evidence="8">
    <location>
        <begin position="271"/>
        <end position="283"/>
    </location>
</feature>
<organism evidence="10 11">
    <name type="scientific">Olsenella profusa F0195</name>
    <dbReference type="NCBI Taxonomy" id="1125712"/>
    <lineage>
        <taxon>Bacteria</taxon>
        <taxon>Bacillati</taxon>
        <taxon>Actinomycetota</taxon>
        <taxon>Coriobacteriia</taxon>
        <taxon>Coriobacteriales</taxon>
        <taxon>Atopobiaceae</taxon>
        <taxon>Olsenella</taxon>
    </lineage>
</organism>
<keyword evidence="2 6" id="KW-0031">Aminopeptidase</keyword>
<feature type="binding site" evidence="6">
    <location>
        <position position="106"/>
    </location>
    <ligand>
        <name>a divalent metal cation</name>
        <dbReference type="ChEBI" id="CHEBI:60240"/>
        <label>1</label>
    </ligand>
</feature>
<feature type="binding site" evidence="6">
    <location>
        <position position="202"/>
    </location>
    <ligand>
        <name>a divalent metal cation</name>
        <dbReference type="ChEBI" id="CHEBI:60240"/>
        <label>2</label>
        <note>catalytic</note>
    </ligand>
</feature>
<dbReference type="GO" id="GO:0006508">
    <property type="term" value="P:proteolysis"/>
    <property type="evidence" value="ECO:0007669"/>
    <property type="project" value="UniProtKB-KW"/>
</dbReference>
<dbReference type="EMBL" id="AWEZ01000067">
    <property type="protein sequence ID" value="ERL06344.1"/>
    <property type="molecule type" value="Genomic_DNA"/>
</dbReference>
<evidence type="ECO:0000256" key="2">
    <source>
        <dbReference type="ARBA" id="ARBA00022438"/>
    </source>
</evidence>
<dbReference type="InterPro" id="IPR000994">
    <property type="entry name" value="Pept_M24"/>
</dbReference>
<dbReference type="RefSeq" id="WP_021727117.1">
    <property type="nucleotide sequence ID" value="NZ_AWEZ01000067.1"/>
</dbReference>
<evidence type="ECO:0000256" key="1">
    <source>
        <dbReference type="ARBA" id="ARBA00002521"/>
    </source>
</evidence>
<evidence type="ECO:0000256" key="4">
    <source>
        <dbReference type="ARBA" id="ARBA00022723"/>
    </source>
</evidence>
<dbReference type="AlphaFoldDB" id="U2SZX0"/>
<dbReference type="Gene3D" id="3.90.230.10">
    <property type="entry name" value="Creatinase/methionine aminopeptidase superfamily"/>
    <property type="match status" value="1"/>
</dbReference>
<evidence type="ECO:0000313" key="10">
    <source>
        <dbReference type="EMBL" id="ERL06344.1"/>
    </source>
</evidence>
<dbReference type="Pfam" id="PF00557">
    <property type="entry name" value="Peptidase_M24"/>
    <property type="match status" value="1"/>
</dbReference>
<keyword evidence="11" id="KW-1185">Reference proteome</keyword>
<dbReference type="HAMAP" id="MF_01974">
    <property type="entry name" value="MetAP_1"/>
    <property type="match status" value="1"/>
</dbReference>
<dbReference type="PROSITE" id="PS00680">
    <property type="entry name" value="MAP_1"/>
    <property type="match status" value="1"/>
</dbReference>
<gene>
    <name evidence="10" type="primary">map_2</name>
    <name evidence="6" type="synonym">map</name>
    <name evidence="10" type="ORF">HMPREF1316_1165</name>
</gene>
<comment type="caution">
    <text evidence="10">The sequence shown here is derived from an EMBL/GenBank/DDBJ whole genome shotgun (WGS) entry which is preliminary data.</text>
</comment>
<dbReference type="GO" id="GO:0046872">
    <property type="term" value="F:metal ion binding"/>
    <property type="evidence" value="ECO:0007669"/>
    <property type="project" value="UniProtKB-UniRule"/>
</dbReference>
<dbReference type="CDD" id="cd01086">
    <property type="entry name" value="MetAP1"/>
    <property type="match status" value="1"/>
</dbReference>
<feature type="domain" description="Peptidase M24" evidence="9">
    <location>
        <begin position="11"/>
        <end position="240"/>
    </location>
</feature>
<dbReference type="SUPFAM" id="SSF55920">
    <property type="entry name" value="Creatinase/aminopeptidase"/>
    <property type="match status" value="1"/>
</dbReference>
<dbReference type="PRINTS" id="PR00599">
    <property type="entry name" value="MAPEPTIDASE"/>
</dbReference>
<dbReference type="InterPro" id="IPR001714">
    <property type="entry name" value="Pept_M24_MAP"/>
</dbReference>
<keyword evidence="4 6" id="KW-0479">Metal-binding</keyword>
<feature type="binding site" evidence="6">
    <location>
        <position position="176"/>
    </location>
    <ligand>
        <name>substrate</name>
    </ligand>
</feature>
<accession>U2SZX0</accession>